<protein>
    <submittedName>
        <fullName evidence="12">DEAD/DEAH box helicase</fullName>
    </submittedName>
</protein>
<evidence type="ECO:0000313" key="12">
    <source>
        <dbReference type="EMBL" id="QSF42861.1"/>
    </source>
</evidence>
<dbReference type="InterPro" id="IPR050079">
    <property type="entry name" value="DEAD_box_RNA_helicase"/>
</dbReference>
<keyword evidence="2 7" id="KW-0378">Hydrolase</keyword>
<proteinExistence type="inferred from homology"/>
<feature type="domain" description="Helicase ATP-binding" evidence="9">
    <location>
        <begin position="32"/>
        <end position="208"/>
    </location>
</feature>
<feature type="compositionally biased region" description="Low complexity" evidence="8">
    <location>
        <begin position="392"/>
        <end position="404"/>
    </location>
</feature>
<dbReference type="EMBL" id="CP070969">
    <property type="protein sequence ID" value="QSF42861.1"/>
    <property type="molecule type" value="Genomic_DNA"/>
</dbReference>
<feature type="compositionally biased region" description="Gly residues" evidence="8">
    <location>
        <begin position="457"/>
        <end position="475"/>
    </location>
</feature>
<dbReference type="Pfam" id="PF00271">
    <property type="entry name" value="Helicase_C"/>
    <property type="match status" value="1"/>
</dbReference>
<dbReference type="InterPro" id="IPR001650">
    <property type="entry name" value="Helicase_C-like"/>
</dbReference>
<dbReference type="SMART" id="SM00487">
    <property type="entry name" value="DEXDc"/>
    <property type="match status" value="1"/>
</dbReference>
<reference evidence="12 13" key="1">
    <citation type="submission" date="2021-02" db="EMBL/GenBank/DDBJ databases">
        <title>Paenibacillus tianjinensis sp. nov.</title>
        <authorList>
            <person name="Liu H."/>
        </authorList>
    </citation>
    <scope>NUCLEOTIDE SEQUENCE [LARGE SCALE GENOMIC DNA]</scope>
    <source>
        <strain evidence="12 13">TB2019</strain>
    </source>
</reference>
<evidence type="ECO:0000256" key="3">
    <source>
        <dbReference type="ARBA" id="ARBA00022806"/>
    </source>
</evidence>
<dbReference type="InterPro" id="IPR044742">
    <property type="entry name" value="DEAD/DEAH_RhlB"/>
</dbReference>
<evidence type="ECO:0000256" key="8">
    <source>
        <dbReference type="SAM" id="MobiDB-lite"/>
    </source>
</evidence>
<feature type="region of interest" description="Disordered" evidence="8">
    <location>
        <begin position="374"/>
        <end position="504"/>
    </location>
</feature>
<dbReference type="RefSeq" id="WP_206100537.1">
    <property type="nucleotide sequence ID" value="NZ_CP070969.1"/>
</dbReference>
<dbReference type="SMART" id="SM00490">
    <property type="entry name" value="HELICc"/>
    <property type="match status" value="1"/>
</dbReference>
<dbReference type="InterPro" id="IPR014001">
    <property type="entry name" value="Helicase_ATP-bd"/>
</dbReference>
<comment type="similarity">
    <text evidence="5 7">Belongs to the DEAD box helicase family.</text>
</comment>
<evidence type="ECO:0000256" key="6">
    <source>
        <dbReference type="PROSITE-ProRule" id="PRU00552"/>
    </source>
</evidence>
<dbReference type="PROSITE" id="PS51192">
    <property type="entry name" value="HELICASE_ATP_BIND_1"/>
    <property type="match status" value="1"/>
</dbReference>
<dbReference type="CDD" id="cd18787">
    <property type="entry name" value="SF2_C_DEAD"/>
    <property type="match status" value="1"/>
</dbReference>
<dbReference type="PROSITE" id="PS00039">
    <property type="entry name" value="DEAD_ATP_HELICASE"/>
    <property type="match status" value="1"/>
</dbReference>
<feature type="domain" description="Helicase C-terminal" evidence="10">
    <location>
        <begin position="219"/>
        <end position="379"/>
    </location>
</feature>
<sequence length="504" mass="54141">MTFNELDLNPAILKALSLENYTSPTPIQEEAIPAALAGRDVLGCAQTGTGKTAAFSLPIIQLLSKQPAITSGKRRIRSLILTPTRELALQIYENIQAYSKFTGIRSTAIVGGVSQKAQERALSQGADILIATPGRLIDLIAQKHVDLQYVQILVLDEADRMLDMGFIHDVKRIIAKMPSKKQTLFFSATMPSEISQLIKTLLVNPVKIEITPVSSTVDRIEQSVYLLQNGNKQNQLNRLLQDKSIVSALVFTRTKRGADRVTRDLAKINITAQAIHGNKSQNDRQNALRNFKSGATRVLVATDIAARGIDIDELSHVINFNLPNIPETYVHRIGRTGRAGMSGVAISLCEEEEIPYLKDIQKLIGKTIPEVKEHDYPMSKSTPALLNDRPAKAPAKPAAKSKANPPRKPKSEWFTQGNKPKSGTNGQASPDSGSRSGGRVSGSANDRPAGARSAGAGKAGAGAKGSQGNRSGGYAKGSQGNRPGSQSSPNRNGNKAPVNAGRTQ</sequence>
<dbReference type="InterPro" id="IPR014014">
    <property type="entry name" value="RNA_helicase_DEAD_Q_motif"/>
</dbReference>
<dbReference type="Proteomes" id="UP000663452">
    <property type="component" value="Chromosome"/>
</dbReference>
<evidence type="ECO:0000256" key="7">
    <source>
        <dbReference type="RuleBase" id="RU000492"/>
    </source>
</evidence>
<dbReference type="PROSITE" id="PS51195">
    <property type="entry name" value="Q_MOTIF"/>
    <property type="match status" value="1"/>
</dbReference>
<organism evidence="12 13">
    <name type="scientific">Paenibacillus tianjinensis</name>
    <dbReference type="NCBI Taxonomy" id="2810347"/>
    <lineage>
        <taxon>Bacteria</taxon>
        <taxon>Bacillati</taxon>
        <taxon>Bacillota</taxon>
        <taxon>Bacilli</taxon>
        <taxon>Bacillales</taxon>
        <taxon>Paenibacillaceae</taxon>
        <taxon>Paenibacillus</taxon>
    </lineage>
</organism>
<dbReference type="InterPro" id="IPR027417">
    <property type="entry name" value="P-loop_NTPase"/>
</dbReference>
<feature type="short sequence motif" description="Q motif" evidence="6">
    <location>
        <begin position="1"/>
        <end position="29"/>
    </location>
</feature>
<keyword evidence="4 7" id="KW-0067">ATP-binding</keyword>
<feature type="compositionally biased region" description="Polar residues" evidence="8">
    <location>
        <begin position="413"/>
        <end position="431"/>
    </location>
</feature>
<evidence type="ECO:0000256" key="2">
    <source>
        <dbReference type="ARBA" id="ARBA00022801"/>
    </source>
</evidence>
<evidence type="ECO:0000256" key="5">
    <source>
        <dbReference type="ARBA" id="ARBA00038437"/>
    </source>
</evidence>
<keyword evidence="3 7" id="KW-0347">Helicase</keyword>
<accession>A0ABX7L5G5</accession>
<evidence type="ECO:0000259" key="9">
    <source>
        <dbReference type="PROSITE" id="PS51192"/>
    </source>
</evidence>
<dbReference type="PANTHER" id="PTHR47959:SF13">
    <property type="entry name" value="ATP-DEPENDENT RNA HELICASE RHLE"/>
    <property type="match status" value="1"/>
</dbReference>
<feature type="compositionally biased region" description="Polar residues" evidence="8">
    <location>
        <begin position="478"/>
        <end position="493"/>
    </location>
</feature>
<dbReference type="InterPro" id="IPR011545">
    <property type="entry name" value="DEAD/DEAH_box_helicase_dom"/>
</dbReference>
<evidence type="ECO:0000259" key="11">
    <source>
        <dbReference type="PROSITE" id="PS51195"/>
    </source>
</evidence>
<dbReference type="SUPFAM" id="SSF52540">
    <property type="entry name" value="P-loop containing nucleoside triphosphate hydrolases"/>
    <property type="match status" value="2"/>
</dbReference>
<evidence type="ECO:0000256" key="1">
    <source>
        <dbReference type="ARBA" id="ARBA00022741"/>
    </source>
</evidence>
<name>A0ABX7L5G5_9BACL</name>
<evidence type="ECO:0000313" key="13">
    <source>
        <dbReference type="Proteomes" id="UP000663452"/>
    </source>
</evidence>
<keyword evidence="13" id="KW-1185">Reference proteome</keyword>
<evidence type="ECO:0000259" key="10">
    <source>
        <dbReference type="PROSITE" id="PS51194"/>
    </source>
</evidence>
<dbReference type="GO" id="GO:0004386">
    <property type="term" value="F:helicase activity"/>
    <property type="evidence" value="ECO:0007669"/>
    <property type="project" value="UniProtKB-KW"/>
</dbReference>
<dbReference type="Gene3D" id="3.40.50.300">
    <property type="entry name" value="P-loop containing nucleotide triphosphate hydrolases"/>
    <property type="match status" value="2"/>
</dbReference>
<dbReference type="Pfam" id="PF00270">
    <property type="entry name" value="DEAD"/>
    <property type="match status" value="1"/>
</dbReference>
<gene>
    <name evidence="12" type="ORF">JRJ22_16300</name>
</gene>
<feature type="domain" description="DEAD-box RNA helicase Q" evidence="11">
    <location>
        <begin position="1"/>
        <end position="29"/>
    </location>
</feature>
<dbReference type="PROSITE" id="PS51194">
    <property type="entry name" value="HELICASE_CTER"/>
    <property type="match status" value="1"/>
</dbReference>
<dbReference type="InterPro" id="IPR000629">
    <property type="entry name" value="RNA-helicase_DEAD-box_CS"/>
</dbReference>
<keyword evidence="1 7" id="KW-0547">Nucleotide-binding</keyword>
<dbReference type="CDD" id="cd00268">
    <property type="entry name" value="DEADc"/>
    <property type="match status" value="1"/>
</dbReference>
<evidence type="ECO:0000256" key="4">
    <source>
        <dbReference type="ARBA" id="ARBA00022840"/>
    </source>
</evidence>
<dbReference type="PANTHER" id="PTHR47959">
    <property type="entry name" value="ATP-DEPENDENT RNA HELICASE RHLE-RELATED"/>
    <property type="match status" value="1"/>
</dbReference>